<evidence type="ECO:0000313" key="4">
    <source>
        <dbReference type="Proteomes" id="UP000271162"/>
    </source>
</evidence>
<name>A0A0N4Y495_NIPBR</name>
<dbReference type="WBParaSite" id="NBR_0001069801-mRNA-1">
    <property type="protein sequence ID" value="NBR_0001069801-mRNA-1"/>
    <property type="gene ID" value="NBR_0001069801"/>
</dbReference>
<sequence length="121" mass="13859">IHSHCRQWIVTIRKRNSTTDYFCSGKPHIVFILLTIPISVEPSDVTIPVSGAESTHKINNDSNQRIMFKMEISNFDDYRATTVYGFIDLFGSINVDLMRKNGIPKNDRLVVQIRSGSRRCD</sequence>
<evidence type="ECO:0000313" key="3">
    <source>
        <dbReference type="EMBL" id="VDL74288.1"/>
    </source>
</evidence>
<dbReference type="Pfam" id="PF00635">
    <property type="entry name" value="Motile_Sperm"/>
    <property type="match status" value="1"/>
</dbReference>
<keyword evidence="4" id="KW-1185">Reference proteome</keyword>
<dbReference type="EMBL" id="UYSL01020367">
    <property type="protein sequence ID" value="VDL74288.1"/>
    <property type="molecule type" value="Genomic_DNA"/>
</dbReference>
<dbReference type="InterPro" id="IPR051774">
    <property type="entry name" value="Sperm-specific_class_P"/>
</dbReference>
<organism evidence="5">
    <name type="scientific">Nippostrongylus brasiliensis</name>
    <name type="common">Rat hookworm</name>
    <dbReference type="NCBI Taxonomy" id="27835"/>
    <lineage>
        <taxon>Eukaryota</taxon>
        <taxon>Metazoa</taxon>
        <taxon>Ecdysozoa</taxon>
        <taxon>Nematoda</taxon>
        <taxon>Chromadorea</taxon>
        <taxon>Rhabditida</taxon>
        <taxon>Rhabditina</taxon>
        <taxon>Rhabditomorpha</taxon>
        <taxon>Strongyloidea</taxon>
        <taxon>Heligmosomidae</taxon>
        <taxon>Nippostrongylus</taxon>
    </lineage>
</organism>
<keyword evidence="1" id="KW-0963">Cytoplasm</keyword>
<protein>
    <recommendedName>
        <fullName evidence="1">Major sperm protein</fullName>
    </recommendedName>
</protein>
<dbReference type="AlphaFoldDB" id="A0A0N4Y495"/>
<dbReference type="InterPro" id="IPR008962">
    <property type="entry name" value="PapD-like_sf"/>
</dbReference>
<dbReference type="PROSITE" id="PS50202">
    <property type="entry name" value="MSP"/>
    <property type="match status" value="1"/>
</dbReference>
<feature type="domain" description="MSP" evidence="2">
    <location>
        <begin position="37"/>
        <end position="121"/>
    </location>
</feature>
<dbReference type="SUPFAM" id="SSF49354">
    <property type="entry name" value="PapD-like"/>
    <property type="match status" value="1"/>
</dbReference>
<evidence type="ECO:0000313" key="5">
    <source>
        <dbReference type="WBParaSite" id="NBR_0001069801-mRNA-1"/>
    </source>
</evidence>
<dbReference type="STRING" id="27835.A0A0N4Y495"/>
<reference evidence="5" key="1">
    <citation type="submission" date="2017-02" db="UniProtKB">
        <authorList>
            <consortium name="WormBaseParasite"/>
        </authorList>
    </citation>
    <scope>IDENTIFICATION</scope>
</reference>
<dbReference type="Gene3D" id="2.60.40.10">
    <property type="entry name" value="Immunoglobulins"/>
    <property type="match status" value="1"/>
</dbReference>
<evidence type="ECO:0000259" key="2">
    <source>
        <dbReference type="PROSITE" id="PS50202"/>
    </source>
</evidence>
<dbReference type="InterPro" id="IPR013783">
    <property type="entry name" value="Ig-like_fold"/>
</dbReference>
<keyword evidence="1" id="KW-0206">Cytoskeleton</keyword>
<gene>
    <name evidence="3" type="ORF">NBR_LOCUS10699</name>
</gene>
<evidence type="ECO:0000256" key="1">
    <source>
        <dbReference type="RuleBase" id="RU003425"/>
    </source>
</evidence>
<dbReference type="PANTHER" id="PTHR22947:SF39">
    <property type="entry name" value="MSP DOMAIN-CONTAINING PROTEIN"/>
    <property type="match status" value="1"/>
</dbReference>
<dbReference type="PANTHER" id="PTHR22947">
    <property type="entry name" value="MAJOR SPERM PROTEIN"/>
    <property type="match status" value="1"/>
</dbReference>
<accession>A0A0N4Y495</accession>
<reference evidence="3 4" key="2">
    <citation type="submission" date="2018-11" db="EMBL/GenBank/DDBJ databases">
        <authorList>
            <consortium name="Pathogen Informatics"/>
        </authorList>
    </citation>
    <scope>NUCLEOTIDE SEQUENCE [LARGE SCALE GENOMIC DNA]</scope>
</reference>
<dbReference type="InterPro" id="IPR000535">
    <property type="entry name" value="MSP_dom"/>
</dbReference>
<comment type="function">
    <text evidence="1">Central component in molecular interactions underlying sperm crawling. Forms an extensive filament system that extends from sperm villipoda, along the leading edge of the pseudopod.</text>
</comment>
<proteinExistence type="predicted"/>
<dbReference type="Proteomes" id="UP000271162">
    <property type="component" value="Unassembled WGS sequence"/>
</dbReference>